<name>A0A8H7ZXM1_9FUNG</name>
<proteinExistence type="predicted"/>
<evidence type="ECO:0000313" key="3">
    <source>
        <dbReference type="Proteomes" id="UP000673691"/>
    </source>
</evidence>
<dbReference type="EMBL" id="JAEFCI010004269">
    <property type="protein sequence ID" value="KAG5461057.1"/>
    <property type="molecule type" value="Genomic_DNA"/>
</dbReference>
<dbReference type="Proteomes" id="UP000673691">
    <property type="component" value="Unassembled WGS sequence"/>
</dbReference>
<organism evidence="2 3">
    <name type="scientific">Olpidium bornovanus</name>
    <dbReference type="NCBI Taxonomy" id="278681"/>
    <lineage>
        <taxon>Eukaryota</taxon>
        <taxon>Fungi</taxon>
        <taxon>Fungi incertae sedis</taxon>
        <taxon>Olpidiomycota</taxon>
        <taxon>Olpidiomycotina</taxon>
        <taxon>Olpidiomycetes</taxon>
        <taxon>Olpidiales</taxon>
        <taxon>Olpidiaceae</taxon>
        <taxon>Olpidium</taxon>
    </lineage>
</organism>
<sequence>MTFSFPSMTNSGLAQGGSRPAGFPGPLRSSRERGRRVSEPNHGENTTAVSGCAAGALQVQKRSARPWVSSFSSLPPPVVSLPLQLLPFPSRPGLPSPLFPLPARRVSGRRARGKGLFQSSLCDCAAVSEGEGPSKIHAARWFPLGARLRPSLSLTLPLSPPLSAPGSQQRFDALPWRGGAPEETVKNFGFDGILPLRISSPRRERGKRIETELSPVETKFRTGRGQPVLLAPPGRETRLLLSPPVKPHPVRGDNGRTNFPVLLRWDCV</sequence>
<reference evidence="2 3" key="1">
    <citation type="journal article" name="Sci. Rep.">
        <title>Genome-scale phylogenetic analyses confirm Olpidium as the closest living zoosporic fungus to the non-flagellated, terrestrial fungi.</title>
        <authorList>
            <person name="Chang Y."/>
            <person name="Rochon D."/>
            <person name="Sekimoto S."/>
            <person name="Wang Y."/>
            <person name="Chovatia M."/>
            <person name="Sandor L."/>
            <person name="Salamov A."/>
            <person name="Grigoriev I.V."/>
            <person name="Stajich J.E."/>
            <person name="Spatafora J.W."/>
        </authorList>
    </citation>
    <scope>NUCLEOTIDE SEQUENCE [LARGE SCALE GENOMIC DNA]</scope>
    <source>
        <strain evidence="2">S191</strain>
    </source>
</reference>
<accession>A0A8H7ZXM1</accession>
<keyword evidence="3" id="KW-1185">Reference proteome</keyword>
<evidence type="ECO:0000313" key="2">
    <source>
        <dbReference type="EMBL" id="KAG5461057.1"/>
    </source>
</evidence>
<dbReference type="AlphaFoldDB" id="A0A8H7ZXM1"/>
<feature type="compositionally biased region" description="Polar residues" evidence="1">
    <location>
        <begin position="1"/>
        <end position="13"/>
    </location>
</feature>
<gene>
    <name evidence="2" type="ORF">BJ554DRAFT_6807</name>
</gene>
<protein>
    <submittedName>
        <fullName evidence="2">Uncharacterized protein</fullName>
    </submittedName>
</protein>
<feature type="compositionally biased region" description="Basic and acidic residues" evidence="1">
    <location>
        <begin position="29"/>
        <end position="42"/>
    </location>
</feature>
<comment type="caution">
    <text evidence="2">The sequence shown here is derived from an EMBL/GenBank/DDBJ whole genome shotgun (WGS) entry which is preliminary data.</text>
</comment>
<evidence type="ECO:0000256" key="1">
    <source>
        <dbReference type="SAM" id="MobiDB-lite"/>
    </source>
</evidence>
<feature type="region of interest" description="Disordered" evidence="1">
    <location>
        <begin position="1"/>
        <end position="50"/>
    </location>
</feature>